<keyword evidence="1" id="KW-0805">Transcription regulation</keyword>
<dbReference type="Pfam" id="PF01037">
    <property type="entry name" value="AsnC_trans_reg"/>
    <property type="match status" value="1"/>
</dbReference>
<proteinExistence type="predicted"/>
<evidence type="ECO:0000313" key="5">
    <source>
        <dbReference type="EMBL" id="GAA5210940.1"/>
    </source>
</evidence>
<evidence type="ECO:0000256" key="2">
    <source>
        <dbReference type="ARBA" id="ARBA00023125"/>
    </source>
</evidence>
<dbReference type="PROSITE" id="PS50956">
    <property type="entry name" value="HTH_ASNC_2"/>
    <property type="match status" value="1"/>
</dbReference>
<dbReference type="InterPro" id="IPR011991">
    <property type="entry name" value="ArsR-like_HTH"/>
</dbReference>
<dbReference type="PANTHER" id="PTHR30154">
    <property type="entry name" value="LEUCINE-RESPONSIVE REGULATORY PROTEIN"/>
    <property type="match status" value="1"/>
</dbReference>
<dbReference type="InterPro" id="IPR019887">
    <property type="entry name" value="Tscrpt_reg_AsnC/Lrp_C"/>
</dbReference>
<name>A0ABP9T7S6_9ACTN</name>
<dbReference type="InterPro" id="IPR000485">
    <property type="entry name" value="AsnC-type_HTH_dom"/>
</dbReference>
<evidence type="ECO:0000256" key="3">
    <source>
        <dbReference type="ARBA" id="ARBA00023163"/>
    </source>
</evidence>
<evidence type="ECO:0000313" key="6">
    <source>
        <dbReference type="Proteomes" id="UP001499878"/>
    </source>
</evidence>
<dbReference type="InterPro" id="IPR019888">
    <property type="entry name" value="Tscrpt_reg_AsnC-like"/>
</dbReference>
<dbReference type="SMART" id="SM00344">
    <property type="entry name" value="HTH_ASNC"/>
    <property type="match status" value="1"/>
</dbReference>
<protein>
    <submittedName>
        <fullName evidence="5">Lrp/AsnC family transcriptional regulator</fullName>
    </submittedName>
</protein>
<dbReference type="Proteomes" id="UP001499878">
    <property type="component" value="Unassembled WGS sequence"/>
</dbReference>
<organism evidence="5 6">
    <name type="scientific">Streptomyces thinghirensis</name>
    <dbReference type="NCBI Taxonomy" id="551547"/>
    <lineage>
        <taxon>Bacteria</taxon>
        <taxon>Bacillati</taxon>
        <taxon>Actinomycetota</taxon>
        <taxon>Actinomycetes</taxon>
        <taxon>Kitasatosporales</taxon>
        <taxon>Streptomycetaceae</taxon>
        <taxon>Streptomyces</taxon>
    </lineage>
</organism>
<keyword evidence="6" id="KW-1185">Reference proteome</keyword>
<dbReference type="InterPro" id="IPR036390">
    <property type="entry name" value="WH_DNA-bd_sf"/>
</dbReference>
<keyword evidence="3" id="KW-0804">Transcription</keyword>
<dbReference type="SUPFAM" id="SSF54909">
    <property type="entry name" value="Dimeric alpha+beta barrel"/>
    <property type="match status" value="1"/>
</dbReference>
<feature type="domain" description="HTH asnC-type" evidence="4">
    <location>
        <begin position="13"/>
        <end position="74"/>
    </location>
</feature>
<dbReference type="PANTHER" id="PTHR30154:SF34">
    <property type="entry name" value="TRANSCRIPTIONAL REGULATOR AZLB"/>
    <property type="match status" value="1"/>
</dbReference>
<comment type="caution">
    <text evidence="5">The sequence shown here is derived from an EMBL/GenBank/DDBJ whole genome shotgun (WGS) entry which is preliminary data.</text>
</comment>
<sequence>MLYSVSVRNISDIDAIDRAIIEELQQDARLSNTELAHRVRLTPAPCLRRVKRLEQEGVITGYHAKVDPAAAGRSFEVTVAVEVTVNDQRSLEEFESAIAALEEVVEARRVFGNPDYILRVLVADVAEYERFQTTKFLRLPGVSRTISHQTMKLIKQEW</sequence>
<dbReference type="EMBL" id="BAABJR010000009">
    <property type="protein sequence ID" value="GAA5210940.1"/>
    <property type="molecule type" value="Genomic_DNA"/>
</dbReference>
<dbReference type="InterPro" id="IPR011008">
    <property type="entry name" value="Dimeric_a/b-barrel"/>
</dbReference>
<keyword evidence="2" id="KW-0238">DNA-binding</keyword>
<accession>A0ABP9T7S6</accession>
<reference evidence="6" key="1">
    <citation type="journal article" date="2019" name="Int. J. Syst. Evol. Microbiol.">
        <title>The Global Catalogue of Microorganisms (GCM) 10K type strain sequencing project: providing services to taxonomists for standard genome sequencing and annotation.</title>
        <authorList>
            <consortium name="The Broad Institute Genomics Platform"/>
            <consortium name="The Broad Institute Genome Sequencing Center for Infectious Disease"/>
            <person name="Wu L."/>
            <person name="Ma J."/>
        </authorList>
    </citation>
    <scope>NUCLEOTIDE SEQUENCE [LARGE SCALE GENOMIC DNA]</scope>
    <source>
        <strain evidence="6">JCM 18306</strain>
    </source>
</reference>
<dbReference type="Gene3D" id="1.10.10.10">
    <property type="entry name" value="Winged helix-like DNA-binding domain superfamily/Winged helix DNA-binding domain"/>
    <property type="match status" value="1"/>
</dbReference>
<dbReference type="InterPro" id="IPR036388">
    <property type="entry name" value="WH-like_DNA-bd_sf"/>
</dbReference>
<gene>
    <name evidence="5" type="ORF">GCM10023323_40540</name>
</gene>
<dbReference type="Pfam" id="PF13412">
    <property type="entry name" value="HTH_24"/>
    <property type="match status" value="1"/>
</dbReference>
<evidence type="ECO:0000256" key="1">
    <source>
        <dbReference type="ARBA" id="ARBA00023015"/>
    </source>
</evidence>
<dbReference type="SUPFAM" id="SSF46785">
    <property type="entry name" value="Winged helix' DNA-binding domain"/>
    <property type="match status" value="1"/>
</dbReference>
<evidence type="ECO:0000259" key="4">
    <source>
        <dbReference type="PROSITE" id="PS50956"/>
    </source>
</evidence>
<dbReference type="CDD" id="cd00090">
    <property type="entry name" value="HTH_ARSR"/>
    <property type="match status" value="1"/>
</dbReference>
<dbReference type="Gene3D" id="3.30.70.920">
    <property type="match status" value="1"/>
</dbReference>
<dbReference type="PRINTS" id="PR00033">
    <property type="entry name" value="HTHASNC"/>
</dbReference>